<evidence type="ECO:0000256" key="5">
    <source>
        <dbReference type="SAM" id="MobiDB-lite"/>
    </source>
</evidence>
<evidence type="ECO:0000313" key="6">
    <source>
        <dbReference type="EMBL" id="PNJ57526.1"/>
    </source>
</evidence>
<dbReference type="PANTHER" id="PTHR46349:SF6">
    <property type="entry name" value="MYOSIN-6-LIKE"/>
    <property type="match status" value="1"/>
</dbReference>
<feature type="non-terminal residue" evidence="6">
    <location>
        <position position="1"/>
    </location>
</feature>
<gene>
    <name evidence="6" type="ORF">CR201_G0018624</name>
</gene>
<comment type="caution">
    <text evidence="6">The sequence shown here is derived from an EMBL/GenBank/DDBJ whole genome shotgun (WGS) entry which is preliminary data.</text>
</comment>
<sequence>VRELEAELDAEQKQHAEALKGVRKHERRVKELAYQAEEDRKNLARMQDLVDKLQSKVKSYKRQFEEAVSALGPGHLDQAPQLCPRVCGQEQQANTNLAKYRKAQHELDDAEERADMAETQANKLRARTRDALGPKLSLSPQHKE</sequence>
<reference evidence="6" key="1">
    <citation type="submission" date="2017-12" db="EMBL/GenBank/DDBJ databases">
        <title>High-resolution comparative analysis of great ape genomes.</title>
        <authorList>
            <person name="Pollen A."/>
            <person name="Hastie A."/>
            <person name="Hormozdiari F."/>
            <person name="Dougherty M."/>
            <person name="Liu R."/>
            <person name="Chaisson M."/>
            <person name="Hoppe E."/>
            <person name="Hill C."/>
            <person name="Pang A."/>
            <person name="Hillier L."/>
            <person name="Baker C."/>
            <person name="Armstrong J."/>
            <person name="Shendure J."/>
            <person name="Paten B."/>
            <person name="Wilson R."/>
            <person name="Chao H."/>
            <person name="Schneider V."/>
            <person name="Ventura M."/>
            <person name="Kronenberg Z."/>
            <person name="Murali S."/>
            <person name="Gordon D."/>
            <person name="Cantsilieris S."/>
            <person name="Munson K."/>
            <person name="Nelson B."/>
            <person name="Raja A."/>
            <person name="Underwood J."/>
            <person name="Diekhans M."/>
            <person name="Fiddes I."/>
            <person name="Haussler D."/>
            <person name="Eichler E."/>
        </authorList>
    </citation>
    <scope>NUCLEOTIDE SEQUENCE [LARGE SCALE GENOMIC DNA]</scope>
    <source>
        <strain evidence="6">Susie</strain>
    </source>
</reference>
<keyword evidence="2" id="KW-0963">Cytoplasm</keyword>
<dbReference type="EMBL" id="NDHI03003419">
    <property type="protein sequence ID" value="PNJ57526.1"/>
    <property type="molecule type" value="Genomic_DNA"/>
</dbReference>
<dbReference type="AlphaFoldDB" id="A0A2J8VJ25"/>
<keyword evidence="3" id="KW-0518">Myosin</keyword>
<keyword evidence="4" id="KW-0505">Motor protein</keyword>
<evidence type="ECO:0000256" key="2">
    <source>
        <dbReference type="ARBA" id="ARBA00022490"/>
    </source>
</evidence>
<organism evidence="6">
    <name type="scientific">Pongo abelii</name>
    <name type="common">Sumatran orangutan</name>
    <name type="synonym">Pongo pygmaeus abelii</name>
    <dbReference type="NCBI Taxonomy" id="9601"/>
    <lineage>
        <taxon>Eukaryota</taxon>
        <taxon>Metazoa</taxon>
        <taxon>Chordata</taxon>
        <taxon>Craniata</taxon>
        <taxon>Vertebrata</taxon>
        <taxon>Euteleostomi</taxon>
        <taxon>Mammalia</taxon>
        <taxon>Eutheria</taxon>
        <taxon>Euarchontoglires</taxon>
        <taxon>Primates</taxon>
        <taxon>Haplorrhini</taxon>
        <taxon>Catarrhini</taxon>
        <taxon>Hominidae</taxon>
        <taxon>Pongo</taxon>
    </lineage>
</organism>
<name>A0A2J8VJ25_PONAB</name>
<dbReference type="Gene3D" id="6.10.250.2420">
    <property type="match status" value="1"/>
</dbReference>
<accession>A0A2J8VJ25</accession>
<comment type="subcellular location">
    <subcellularLocation>
        <location evidence="1">Cytoplasm</location>
    </subcellularLocation>
</comment>
<dbReference type="PANTHER" id="PTHR46349">
    <property type="entry name" value="CINGULIN-LIKE PROTEIN 1-RELATED"/>
    <property type="match status" value="1"/>
</dbReference>
<evidence type="ECO:0000256" key="1">
    <source>
        <dbReference type="ARBA" id="ARBA00004496"/>
    </source>
</evidence>
<evidence type="ECO:0000256" key="4">
    <source>
        <dbReference type="ARBA" id="ARBA00023175"/>
    </source>
</evidence>
<proteinExistence type="predicted"/>
<protein>
    <submittedName>
        <fullName evidence="6">MYH7B isoform 9</fullName>
    </submittedName>
</protein>
<feature type="region of interest" description="Disordered" evidence="5">
    <location>
        <begin position="103"/>
        <end position="144"/>
    </location>
</feature>
<evidence type="ECO:0000256" key="3">
    <source>
        <dbReference type="ARBA" id="ARBA00023123"/>
    </source>
</evidence>